<dbReference type="InterPro" id="IPR000014">
    <property type="entry name" value="PAS"/>
</dbReference>
<feature type="domain" description="EAL" evidence="7">
    <location>
        <begin position="873"/>
        <end position="1124"/>
    </location>
</feature>
<dbReference type="InterPro" id="IPR001610">
    <property type="entry name" value="PAC"/>
</dbReference>
<evidence type="ECO:0000256" key="3">
    <source>
        <dbReference type="ARBA" id="ARBA00023163"/>
    </source>
</evidence>
<dbReference type="EMBL" id="JABCJJ010000006">
    <property type="protein sequence ID" value="NMR19757.1"/>
    <property type="molecule type" value="Genomic_DNA"/>
</dbReference>
<dbReference type="PANTHER" id="PTHR44757">
    <property type="entry name" value="DIGUANYLATE CYCLASE DGCP"/>
    <property type="match status" value="1"/>
</dbReference>
<dbReference type="Pfam" id="PF08447">
    <property type="entry name" value="PAS_3"/>
    <property type="match status" value="1"/>
</dbReference>
<dbReference type="Pfam" id="PF00563">
    <property type="entry name" value="EAL"/>
    <property type="match status" value="1"/>
</dbReference>
<name>A0A7Y0QI14_CELFI</name>
<gene>
    <name evidence="9" type="ORF">HIR71_05900</name>
</gene>
<dbReference type="InterPro" id="IPR046335">
    <property type="entry name" value="LacI/GalR-like_sensor"/>
</dbReference>
<dbReference type="SUPFAM" id="SSF55785">
    <property type="entry name" value="PYP-like sensor domain (PAS domain)"/>
    <property type="match status" value="1"/>
</dbReference>
<dbReference type="InterPro" id="IPR035919">
    <property type="entry name" value="EAL_sf"/>
</dbReference>
<protein>
    <submittedName>
        <fullName evidence="9">EAL domain-containing protein</fullName>
    </submittedName>
</protein>
<dbReference type="Pfam" id="PF00990">
    <property type="entry name" value="GGDEF"/>
    <property type="match status" value="1"/>
</dbReference>
<dbReference type="CDD" id="cd01949">
    <property type="entry name" value="GGDEF"/>
    <property type="match status" value="1"/>
</dbReference>
<evidence type="ECO:0000256" key="1">
    <source>
        <dbReference type="ARBA" id="ARBA00023015"/>
    </source>
</evidence>
<dbReference type="InterPro" id="IPR013655">
    <property type="entry name" value="PAS_fold_3"/>
</dbReference>
<dbReference type="AlphaFoldDB" id="A0A7Y0QI14"/>
<evidence type="ECO:0000259" key="5">
    <source>
        <dbReference type="PROSITE" id="PS50112"/>
    </source>
</evidence>
<keyword evidence="2" id="KW-0238">DNA-binding</keyword>
<dbReference type="InterPro" id="IPR029787">
    <property type="entry name" value="Nucleotide_cyclase"/>
</dbReference>
<keyword evidence="1" id="KW-0805">Transcription regulation</keyword>
<evidence type="ECO:0000256" key="2">
    <source>
        <dbReference type="ARBA" id="ARBA00023125"/>
    </source>
</evidence>
<dbReference type="PROSITE" id="PS50887">
    <property type="entry name" value="GGDEF"/>
    <property type="match status" value="1"/>
</dbReference>
<dbReference type="Gene3D" id="3.30.450.20">
    <property type="entry name" value="PAS domain"/>
    <property type="match status" value="1"/>
</dbReference>
<dbReference type="SUPFAM" id="SSF55073">
    <property type="entry name" value="Nucleotide cyclase"/>
    <property type="match status" value="1"/>
</dbReference>
<proteinExistence type="predicted"/>
<dbReference type="InterPro" id="IPR000700">
    <property type="entry name" value="PAS-assoc_C"/>
</dbReference>
<dbReference type="InterPro" id="IPR028082">
    <property type="entry name" value="Peripla_BP_I"/>
</dbReference>
<dbReference type="PROSITE" id="PS50883">
    <property type="entry name" value="EAL"/>
    <property type="match status" value="1"/>
</dbReference>
<keyword evidence="3" id="KW-0804">Transcription</keyword>
<dbReference type="SUPFAM" id="SSF53822">
    <property type="entry name" value="Periplasmic binding protein-like I"/>
    <property type="match status" value="1"/>
</dbReference>
<comment type="caution">
    <text evidence="9">The sequence shown here is derived from an EMBL/GenBank/DDBJ whole genome shotgun (WGS) entry which is preliminary data.</text>
</comment>
<dbReference type="SMART" id="SM00052">
    <property type="entry name" value="EAL"/>
    <property type="match status" value="1"/>
</dbReference>
<feature type="domain" description="PAC" evidence="6">
    <location>
        <begin position="648"/>
        <end position="700"/>
    </location>
</feature>
<feature type="region of interest" description="Disordered" evidence="4">
    <location>
        <begin position="1132"/>
        <end position="1155"/>
    </location>
</feature>
<evidence type="ECO:0000313" key="10">
    <source>
        <dbReference type="Proteomes" id="UP000562124"/>
    </source>
</evidence>
<organism evidence="9 10">
    <name type="scientific">Cellulomonas fimi</name>
    <dbReference type="NCBI Taxonomy" id="1708"/>
    <lineage>
        <taxon>Bacteria</taxon>
        <taxon>Bacillati</taxon>
        <taxon>Actinomycetota</taxon>
        <taxon>Actinomycetes</taxon>
        <taxon>Micrococcales</taxon>
        <taxon>Cellulomonadaceae</taxon>
        <taxon>Cellulomonas</taxon>
    </lineage>
</organism>
<dbReference type="GO" id="GO:0003677">
    <property type="term" value="F:DNA binding"/>
    <property type="evidence" value="ECO:0007669"/>
    <property type="project" value="UniProtKB-KW"/>
</dbReference>
<evidence type="ECO:0000259" key="6">
    <source>
        <dbReference type="PROSITE" id="PS50113"/>
    </source>
</evidence>
<dbReference type="SUPFAM" id="SSF141868">
    <property type="entry name" value="EAL domain-like"/>
    <property type="match status" value="1"/>
</dbReference>
<sequence length="1155" mass="122633">MAEPLTVLAVSPGTGGYFFGEVLAGLTREVRAVGGRVVVVQTLGPGAAADELDEPTAFSTPVAWARADGVVAVTSAVQAPYLERLRAAGTPVVCAGMPLDGFEAPLAVPDNEGGTADAVAHLLEHGHTRIGYVGPLDRADLRDRLTAYRDTLTAHGLDADPALVVDVPGSTPAAGAAAAAQLLALDRRPTAVMVATDRIAIGLMGALADAGVVVPRDLAVIAFDNIEAAAFSSPPLSSVNQRFDEVGALAGRLVLAQIRGDAVPAVAHTSPAAGLALRASCGCAPDVAGGTGSAQPVQAYRPSPLEELSELLRGALLTYDSTADGPTEDAVLAMAVEVEALLEAGDAVPAERLEALTTSLRRVATDASVLHRTLGALTEYLERTGAATPDQATADDALGDAGRTAATRVAAALWQMQAGSFRVRAESLEALIEEQVALDKGLLDVGSAEAHRLAWLTGTHVRAGVLGLWDGEPGTGPLRIAGSYDPDGLLTGVLGTTMPVESFPPAPLVGGTPDSADRVCVVVPVRTAERDWGMLALVGAIVTTSSRETYHHWAALLCAALEEERLHQTVRASEERYALAALATNDGLWEWDARTSALYLSDRCWDLLGLDRATENRLEAWRALIHPDDVADMEHALRKAVAGHEATVLTEYRVRTADGSYRWALARALSVRAADGSVERIVGSLSDIHERRSLEDQLRENALYDALTGLPNRRLFLDRLEHAVAQCRRSRTPFAVLFLDLDGFKVVNDSLGHQAGDRLLTAVGNRIEHQLRAVDTGARFGGDEFAILLHDVEPHDVLHVAQRVQAALAEVIDLDGNEVAIRASLGIATSAIDYASAEDVLRDADTAMYHAKATERGSVSFFDAAMHANAVHHLRLDAELRRALDEEQFEVHYQPIVDLASGLANSFEALVRWRHPERGMVPPDQFLPIMEETGLIVRLGHWVIEEVCRQLAVWGPAVVNVSVNISDREFWHSGLLPHVLHCLGRHGLTADRMTIEITEGVIMRRPELALRLMKDMHDAGLQLHIDDFGTGYSSLETLHRFPVEAFKIDRSFIRGVMSGDRTADLVRVIVAMGKALGLAVVAEGVETTDQLAFLQEIGCVTGQGYLFMPAVAGDAAGELVGQVLGGGPVVPTQGGPTQGGPVGDARAAVGATRGA</sequence>
<feature type="domain" description="GGDEF" evidence="8">
    <location>
        <begin position="732"/>
        <end position="864"/>
    </location>
</feature>
<feature type="domain" description="PAS" evidence="5">
    <location>
        <begin position="573"/>
        <end position="644"/>
    </location>
</feature>
<dbReference type="CDD" id="cd01948">
    <property type="entry name" value="EAL"/>
    <property type="match status" value="1"/>
</dbReference>
<dbReference type="FunFam" id="3.30.70.270:FF:000001">
    <property type="entry name" value="Diguanylate cyclase domain protein"/>
    <property type="match status" value="1"/>
</dbReference>
<dbReference type="InterPro" id="IPR052155">
    <property type="entry name" value="Biofilm_reg_signaling"/>
</dbReference>
<dbReference type="CDD" id="cd06267">
    <property type="entry name" value="PBP1_LacI_sugar_binding-like"/>
    <property type="match status" value="1"/>
</dbReference>
<accession>A0A7Y0QI14</accession>
<dbReference type="SMART" id="SM00086">
    <property type="entry name" value="PAC"/>
    <property type="match status" value="1"/>
</dbReference>
<evidence type="ECO:0000313" key="9">
    <source>
        <dbReference type="EMBL" id="NMR19757.1"/>
    </source>
</evidence>
<evidence type="ECO:0000259" key="7">
    <source>
        <dbReference type="PROSITE" id="PS50883"/>
    </source>
</evidence>
<dbReference type="Gene3D" id="3.40.50.2300">
    <property type="match status" value="2"/>
</dbReference>
<dbReference type="NCBIfam" id="TIGR00229">
    <property type="entry name" value="sensory_box"/>
    <property type="match status" value="1"/>
</dbReference>
<dbReference type="Gene3D" id="3.20.20.450">
    <property type="entry name" value="EAL domain"/>
    <property type="match status" value="1"/>
</dbReference>
<dbReference type="SMART" id="SM00091">
    <property type="entry name" value="PAS"/>
    <property type="match status" value="1"/>
</dbReference>
<dbReference type="InterPro" id="IPR001633">
    <property type="entry name" value="EAL_dom"/>
</dbReference>
<evidence type="ECO:0000256" key="4">
    <source>
        <dbReference type="SAM" id="MobiDB-lite"/>
    </source>
</evidence>
<dbReference type="InterPro" id="IPR035965">
    <property type="entry name" value="PAS-like_dom_sf"/>
</dbReference>
<dbReference type="PANTHER" id="PTHR44757:SF2">
    <property type="entry name" value="BIOFILM ARCHITECTURE MAINTENANCE PROTEIN MBAA"/>
    <property type="match status" value="1"/>
</dbReference>
<dbReference type="RefSeq" id="WP_169324124.1">
    <property type="nucleotide sequence ID" value="NZ_JABCJJ010000006.1"/>
</dbReference>
<dbReference type="Pfam" id="PF13377">
    <property type="entry name" value="Peripla_BP_3"/>
    <property type="match status" value="1"/>
</dbReference>
<dbReference type="SMART" id="SM00267">
    <property type="entry name" value="GGDEF"/>
    <property type="match status" value="1"/>
</dbReference>
<dbReference type="PROSITE" id="PS50112">
    <property type="entry name" value="PAS"/>
    <property type="match status" value="1"/>
</dbReference>
<keyword evidence="10" id="KW-1185">Reference proteome</keyword>
<dbReference type="Proteomes" id="UP000562124">
    <property type="component" value="Unassembled WGS sequence"/>
</dbReference>
<dbReference type="InterPro" id="IPR000160">
    <property type="entry name" value="GGDEF_dom"/>
</dbReference>
<dbReference type="CDD" id="cd00130">
    <property type="entry name" value="PAS"/>
    <property type="match status" value="1"/>
</dbReference>
<dbReference type="InterPro" id="IPR043128">
    <property type="entry name" value="Rev_trsase/Diguanyl_cyclase"/>
</dbReference>
<dbReference type="PROSITE" id="PS50113">
    <property type="entry name" value="PAC"/>
    <property type="match status" value="1"/>
</dbReference>
<evidence type="ECO:0000259" key="8">
    <source>
        <dbReference type="PROSITE" id="PS50887"/>
    </source>
</evidence>
<reference evidence="9 10" key="1">
    <citation type="submission" date="2020-04" db="EMBL/GenBank/DDBJ databases">
        <title>Sequencing and Assembly of C. fimi.</title>
        <authorList>
            <person name="Ramsey A.R."/>
        </authorList>
    </citation>
    <scope>NUCLEOTIDE SEQUENCE [LARGE SCALE GENOMIC DNA]</scope>
    <source>
        <strain evidence="9 10">SB</strain>
    </source>
</reference>
<dbReference type="Gene3D" id="3.30.70.270">
    <property type="match status" value="1"/>
</dbReference>
<dbReference type="NCBIfam" id="TIGR00254">
    <property type="entry name" value="GGDEF"/>
    <property type="match status" value="1"/>
</dbReference>